<dbReference type="PATRIC" id="fig|1150625.3.peg.236"/>
<keyword evidence="2" id="KW-0732">Signal</keyword>
<keyword evidence="1" id="KW-1133">Transmembrane helix</keyword>
<gene>
    <name evidence="3" type="ORF">Q75_01140</name>
</gene>
<evidence type="ECO:0000256" key="2">
    <source>
        <dbReference type="SAM" id="SignalP"/>
    </source>
</evidence>
<evidence type="ECO:0000313" key="4">
    <source>
        <dbReference type="Proteomes" id="UP000074108"/>
    </source>
</evidence>
<feature type="signal peptide" evidence="2">
    <location>
        <begin position="1"/>
        <end position="27"/>
    </location>
</feature>
<dbReference type="RefSeq" id="WP_059350061.1">
    <property type="nucleotide sequence ID" value="NZ_LDYG01000002.1"/>
</dbReference>
<dbReference type="EMBL" id="LDYG01000002">
    <property type="protein sequence ID" value="KUP09266.1"/>
    <property type="molecule type" value="Genomic_DNA"/>
</dbReference>
<name>A0A147KCJ4_9BACI</name>
<comment type="caution">
    <text evidence="3">The sequence shown here is derived from an EMBL/GenBank/DDBJ whole genome shotgun (WGS) entry which is preliminary data.</text>
</comment>
<evidence type="ECO:0000313" key="3">
    <source>
        <dbReference type="EMBL" id="KUP09266.1"/>
    </source>
</evidence>
<keyword evidence="4" id="KW-1185">Reference proteome</keyword>
<feature type="chain" id="PRO_5007549773" evidence="2">
    <location>
        <begin position="28"/>
        <end position="447"/>
    </location>
</feature>
<reference evidence="3 4" key="1">
    <citation type="journal article" date="2016" name="Front. Microbiol.">
        <title>Microevolution Analysis of Bacillus coahuilensis Unveils Differences in Phosphorus Acquisition Strategies and Their Regulation.</title>
        <authorList>
            <person name="Gomez-Lunar Z."/>
            <person name="Hernandez-Gonzalez I."/>
            <person name="Rodriguez-Torres M.D."/>
            <person name="Souza V."/>
            <person name="Olmedo-Alvarez G."/>
        </authorList>
    </citation>
    <scope>NUCLEOTIDE SEQUENCE [LARGE SCALE GENOMIC DNA]</scope>
    <source>
        <strain evidence="4">p1.1.43</strain>
    </source>
</reference>
<dbReference type="OrthoDB" id="2657432at2"/>
<accession>A0A147KCJ4</accession>
<sequence length="447" mass="49197">MKKMKWARRVGAPILGLSLLAPTVGLAAEEPTVVTPASDLRATLDQLLSEHYILAVNAMVKDYNDAKDEKEAYEALDQNARDMTPAIESVYGTEGAKMFEEIFVNHNEYSDDFVEAAQNNDEEARKAAEAEVKEFVEEFSTFLSTATEGNLPKEAAAEVLTAHEMDVIEAFDQYVEKDYEGYFTSFREGYDRMYDISKALSGAIVAQMPEKFENTKVDSAASELRSALNNVAAEHFAAAVMSMQTGVMEAPEYDAATWAEDMNTEDFTAAIESIYGTEGAEQFKKLWESDHINAQAELVSATLAGDAAADKEARESLSMFTQEFGMFLATATEGNLPEDAAVSSLRTHEDQVLQAFDSYVAEDYKMSTETFREGYAFMFGVGQALGDAIVKQMPDKFSDSKMPTEMPSTGMGGTADQGFEFEVWMAFVAVMVLASGVVVRKKLSKQE</sequence>
<organism evidence="3 4">
    <name type="scientific">Bacillus coahuilensis p1.1.43</name>
    <dbReference type="NCBI Taxonomy" id="1150625"/>
    <lineage>
        <taxon>Bacteria</taxon>
        <taxon>Bacillati</taxon>
        <taxon>Bacillota</taxon>
        <taxon>Bacilli</taxon>
        <taxon>Bacillales</taxon>
        <taxon>Bacillaceae</taxon>
        <taxon>Bacillus</taxon>
    </lineage>
</organism>
<evidence type="ECO:0000256" key="1">
    <source>
        <dbReference type="SAM" id="Phobius"/>
    </source>
</evidence>
<feature type="transmembrane region" description="Helical" evidence="1">
    <location>
        <begin position="421"/>
        <end position="439"/>
    </location>
</feature>
<dbReference type="AlphaFoldDB" id="A0A147KCJ4"/>
<dbReference type="STRING" id="1150625.Q75_01140"/>
<proteinExistence type="predicted"/>
<dbReference type="Proteomes" id="UP000074108">
    <property type="component" value="Unassembled WGS sequence"/>
</dbReference>
<keyword evidence="1" id="KW-0472">Membrane</keyword>
<protein>
    <submittedName>
        <fullName evidence="3">Copper amine oxidase</fullName>
    </submittedName>
</protein>
<keyword evidence="1" id="KW-0812">Transmembrane</keyword>